<reference evidence="4" key="1">
    <citation type="submission" date="2019-10" db="EMBL/GenBank/DDBJ databases">
        <title>Complete Genome Sequence of Bradyrhizobium betae type strain PL7HG1T.</title>
        <authorList>
            <person name="Bromfield E.S.P."/>
            <person name="Cloutier S."/>
        </authorList>
    </citation>
    <scope>NUCLEOTIDE SEQUENCE [LARGE SCALE GENOMIC DNA]</scope>
    <source>
        <strain evidence="4">PL7HG1</strain>
    </source>
</reference>
<dbReference type="AlphaFoldDB" id="A0A5P6PCT0"/>
<gene>
    <name evidence="3" type="ORF">F8237_28995</name>
</gene>
<dbReference type="Pfam" id="PF13579">
    <property type="entry name" value="Glyco_trans_4_4"/>
    <property type="match status" value="1"/>
</dbReference>
<keyword evidence="3" id="KW-0808">Transferase</keyword>
<evidence type="ECO:0000313" key="3">
    <source>
        <dbReference type="EMBL" id="QFI76081.1"/>
    </source>
</evidence>
<name>A0A5P6PCT0_9BRAD</name>
<feature type="domain" description="Glycosyltransferase subfamily 4-like N-terminal" evidence="2">
    <location>
        <begin position="16"/>
        <end position="203"/>
    </location>
</feature>
<protein>
    <submittedName>
        <fullName evidence="3">Glycosyltransferase WbuB</fullName>
    </submittedName>
</protein>
<dbReference type="Proteomes" id="UP000325641">
    <property type="component" value="Chromosome"/>
</dbReference>
<evidence type="ECO:0000259" key="2">
    <source>
        <dbReference type="Pfam" id="PF13579"/>
    </source>
</evidence>
<dbReference type="Gene3D" id="3.40.50.2000">
    <property type="entry name" value="Glycogen Phosphorylase B"/>
    <property type="match status" value="2"/>
</dbReference>
<feature type="compositionally biased region" description="Basic residues" evidence="1">
    <location>
        <begin position="445"/>
        <end position="454"/>
    </location>
</feature>
<dbReference type="PANTHER" id="PTHR45947">
    <property type="entry name" value="SULFOQUINOVOSYL TRANSFERASE SQD2"/>
    <property type="match status" value="1"/>
</dbReference>
<dbReference type="InterPro" id="IPR028098">
    <property type="entry name" value="Glyco_trans_4-like_N"/>
</dbReference>
<dbReference type="RefSeq" id="WP_151649597.1">
    <property type="nucleotide sequence ID" value="NZ_CP044543.1"/>
</dbReference>
<organism evidence="3 4">
    <name type="scientific">Bradyrhizobium betae</name>
    <dbReference type="NCBI Taxonomy" id="244734"/>
    <lineage>
        <taxon>Bacteria</taxon>
        <taxon>Pseudomonadati</taxon>
        <taxon>Pseudomonadota</taxon>
        <taxon>Alphaproteobacteria</taxon>
        <taxon>Hyphomicrobiales</taxon>
        <taxon>Nitrobacteraceae</taxon>
        <taxon>Bradyrhizobium</taxon>
    </lineage>
</organism>
<evidence type="ECO:0000256" key="1">
    <source>
        <dbReference type="SAM" id="MobiDB-lite"/>
    </source>
</evidence>
<dbReference type="EMBL" id="CP044543">
    <property type="protein sequence ID" value="QFI76081.1"/>
    <property type="molecule type" value="Genomic_DNA"/>
</dbReference>
<dbReference type="SUPFAM" id="SSF53756">
    <property type="entry name" value="UDP-Glycosyltransferase/glycogen phosphorylase"/>
    <property type="match status" value="1"/>
</dbReference>
<dbReference type="InterPro" id="IPR050194">
    <property type="entry name" value="Glycosyltransferase_grp1"/>
</dbReference>
<feature type="region of interest" description="Disordered" evidence="1">
    <location>
        <begin position="413"/>
        <end position="462"/>
    </location>
</feature>
<dbReference type="Pfam" id="PF13692">
    <property type="entry name" value="Glyco_trans_1_4"/>
    <property type="match status" value="1"/>
</dbReference>
<accession>A0A5P6PCT0</accession>
<dbReference type="PANTHER" id="PTHR45947:SF3">
    <property type="entry name" value="SULFOQUINOVOSYL TRANSFERASE SQD2"/>
    <property type="match status" value="1"/>
</dbReference>
<sequence length="462" mass="50055">MRVLVVGINYAPDLIGVAKYTTEFCESLADWGHEVRVVTAPPYYPDWKIPEAYRSAWYHREVVNDVDVIRAPIYVPGRPSGAKRLLHHASFLVSAAAPMLSSALWWRPDIVFVVAPSLLSAPMAAFAARISGASSWVHVQDLEVDAAFEVGLLRSGVTRRLMATVERWILRAFHRVSTISPQMMGRLEHKGIGRARLREFRNWIDTSLVVPGDHQTQLRSELKLAPSDIVALYSGAMSNKQGLELIIEAAAALRDSHPAVKFVLCGNGPVKPALMQMAEGLHNVRFLDLQPLDRVSELLSTADIQLLPQKAAISDLVLPSKLAGMLASGRPLIAMAEPGTGIATEVDGAGLVIAPGDAGALAAAVVTLARDAPLRASLGAVARARAELKWDRISIIRSLEREFMALPQRAAATAQSVPQPATPVRSIEHVATGSRRRPDAPGRLFSRHSMRPKARGVGSGKD</sequence>
<dbReference type="OrthoDB" id="9787293at2"/>
<evidence type="ECO:0000313" key="4">
    <source>
        <dbReference type="Proteomes" id="UP000325641"/>
    </source>
</evidence>
<proteinExistence type="predicted"/>
<dbReference type="CDD" id="cd03794">
    <property type="entry name" value="GT4_WbuB-like"/>
    <property type="match status" value="1"/>
</dbReference>
<dbReference type="GO" id="GO:0016758">
    <property type="term" value="F:hexosyltransferase activity"/>
    <property type="evidence" value="ECO:0007669"/>
    <property type="project" value="TreeGrafter"/>
</dbReference>
<dbReference type="KEGG" id="bbet:F8237_28995"/>
<dbReference type="NCBIfam" id="NF007640">
    <property type="entry name" value="PRK10307.1"/>
    <property type="match status" value="1"/>
</dbReference>